<organism evidence="3">
    <name type="scientific">freshwater metagenome</name>
    <dbReference type="NCBI Taxonomy" id="449393"/>
    <lineage>
        <taxon>unclassified sequences</taxon>
        <taxon>metagenomes</taxon>
        <taxon>ecological metagenomes</taxon>
    </lineage>
</organism>
<dbReference type="EMBL" id="CAFBOG010000069">
    <property type="protein sequence ID" value="CAB4978871.1"/>
    <property type="molecule type" value="Genomic_DNA"/>
</dbReference>
<dbReference type="Gene3D" id="3.60.110.10">
    <property type="entry name" value="Carbon-nitrogen hydrolase"/>
    <property type="match status" value="1"/>
</dbReference>
<gene>
    <name evidence="2" type="ORF">UFOPK3914_00909</name>
    <name evidence="3" type="ORF">UFOPK4354_00927</name>
</gene>
<dbReference type="SUPFAM" id="SSF56317">
    <property type="entry name" value="Carbon-nitrogen hydrolase"/>
    <property type="match status" value="1"/>
</dbReference>
<dbReference type="PANTHER" id="PTHR23088">
    <property type="entry name" value="NITRILASE-RELATED"/>
    <property type="match status" value="1"/>
</dbReference>
<proteinExistence type="predicted"/>
<reference evidence="3" key="1">
    <citation type="submission" date="2020-05" db="EMBL/GenBank/DDBJ databases">
        <authorList>
            <person name="Chiriac C."/>
            <person name="Salcher M."/>
            <person name="Ghai R."/>
            <person name="Kavagutti S V."/>
        </authorList>
    </citation>
    <scope>NUCLEOTIDE SEQUENCE</scope>
</reference>
<feature type="domain" description="CN hydrolase" evidence="1">
    <location>
        <begin position="15"/>
        <end position="253"/>
    </location>
</feature>
<evidence type="ECO:0000313" key="3">
    <source>
        <dbReference type="EMBL" id="CAB5066292.1"/>
    </source>
</evidence>
<dbReference type="PANTHER" id="PTHR23088:SF27">
    <property type="entry name" value="DEAMINATED GLUTATHIONE AMIDASE"/>
    <property type="match status" value="1"/>
</dbReference>
<dbReference type="InterPro" id="IPR003010">
    <property type="entry name" value="C-N_Hydrolase"/>
</dbReference>
<dbReference type="PROSITE" id="PS01227">
    <property type="entry name" value="UPF0012"/>
    <property type="match status" value="1"/>
</dbReference>
<evidence type="ECO:0000259" key="1">
    <source>
        <dbReference type="PROSITE" id="PS50263"/>
    </source>
</evidence>
<dbReference type="PROSITE" id="PS50263">
    <property type="entry name" value="CN_HYDROLASE"/>
    <property type="match status" value="1"/>
</dbReference>
<dbReference type="Pfam" id="PF00795">
    <property type="entry name" value="CN_hydrolase"/>
    <property type="match status" value="1"/>
</dbReference>
<evidence type="ECO:0000313" key="2">
    <source>
        <dbReference type="EMBL" id="CAB4978871.1"/>
    </source>
</evidence>
<dbReference type="AlphaFoldDB" id="A0A6J7ULZ6"/>
<name>A0A6J7ULZ6_9ZZZZ</name>
<accession>A0A6J7ULZ6</accession>
<dbReference type="InterPro" id="IPR036526">
    <property type="entry name" value="C-N_Hydrolase_sf"/>
</dbReference>
<sequence length="270" mass="29174">MAPSAIQHAPDPATVSVALVQLASDEDEPPQDRVERALALSSHAASSAGFVILPELWLAGAFDVHGSGRLAQPLDGPLVQQFQELAARSQTWIHMGSIAEREDGLTFNTSVLINAQGKVLCTYRKLHLFGFEGGELEVMTAGEELVVATTPAGRTGLATCYDLRFPEQFRSLVDLGATAFFLASGWPAERIEHWRILLKARAIENQAWMIACNGVGTQCGTKLGGRSAVIDPLGHVIAEAGTEEEVLFAQVNPSAATTWRTEFPTLRDRR</sequence>
<dbReference type="InterPro" id="IPR001110">
    <property type="entry name" value="UPF0012_CS"/>
</dbReference>
<dbReference type="EMBL" id="CAFBQW010000089">
    <property type="protein sequence ID" value="CAB5066292.1"/>
    <property type="molecule type" value="Genomic_DNA"/>
</dbReference>
<protein>
    <submittedName>
        <fullName evidence="3">Unannotated protein</fullName>
    </submittedName>
</protein>